<dbReference type="AlphaFoldDB" id="A0A1L1PGA9"/>
<reference evidence="3" key="1">
    <citation type="submission" date="2014-11" db="EMBL/GenBank/DDBJ databases">
        <title>Draft genome sequence of Hydrogenophaga intermedia S1.</title>
        <authorList>
            <person name="Gan H.M."/>
            <person name="Chew T.H."/>
            <person name="Stolz A."/>
        </authorList>
    </citation>
    <scope>NUCLEOTIDE SEQUENCE [LARGE SCALE GENOMIC DNA]</scope>
    <source>
        <strain evidence="3">S1</strain>
    </source>
</reference>
<dbReference type="Gene3D" id="3.30.450.40">
    <property type="match status" value="1"/>
</dbReference>
<feature type="domain" description="GAF" evidence="1">
    <location>
        <begin position="28"/>
        <end position="147"/>
    </location>
</feature>
<dbReference type="EMBL" id="CCAE010000006">
    <property type="protein sequence ID" value="CDN86819.1"/>
    <property type="molecule type" value="Genomic_DNA"/>
</dbReference>
<evidence type="ECO:0000259" key="1">
    <source>
        <dbReference type="Pfam" id="PF01590"/>
    </source>
</evidence>
<keyword evidence="3" id="KW-1185">Reference proteome</keyword>
<protein>
    <submittedName>
        <fullName evidence="2">Putative GAF sensor protein</fullName>
    </submittedName>
</protein>
<dbReference type="SUPFAM" id="SSF55781">
    <property type="entry name" value="GAF domain-like"/>
    <property type="match status" value="1"/>
</dbReference>
<sequence>MITAPIPSDEEIRLQALRDLLLLDTPAEERFDRITRFAMNEFDVPIATVSFVDRGRQWFKSQFGLDSIETPRDVSFCGHAILERQTLVVPDALRDERFLDNPMVVGPPWVRFYAGAVLRMPWGPAVGTLCIMDRRPRQIDRLGLNILCSLRDLVVDELVRREEATS</sequence>
<evidence type="ECO:0000313" key="2">
    <source>
        <dbReference type="EMBL" id="CDN86819.1"/>
    </source>
</evidence>
<dbReference type="Pfam" id="PF01590">
    <property type="entry name" value="GAF"/>
    <property type="match status" value="1"/>
</dbReference>
<organism evidence="2 3">
    <name type="scientific">Hydrogenophaga intermedia</name>
    <dbReference type="NCBI Taxonomy" id="65786"/>
    <lineage>
        <taxon>Bacteria</taxon>
        <taxon>Pseudomonadati</taxon>
        <taxon>Pseudomonadota</taxon>
        <taxon>Betaproteobacteria</taxon>
        <taxon>Burkholderiales</taxon>
        <taxon>Comamonadaceae</taxon>
        <taxon>Hydrogenophaga</taxon>
    </lineage>
</organism>
<dbReference type="PANTHER" id="PTHR43102">
    <property type="entry name" value="SLR1143 PROTEIN"/>
    <property type="match status" value="1"/>
</dbReference>
<accession>A0A1L1PGA9</accession>
<gene>
    <name evidence="2" type="ORF">BN948_01232</name>
</gene>
<dbReference type="Proteomes" id="UP000028878">
    <property type="component" value="Unassembled WGS sequence"/>
</dbReference>
<dbReference type="PANTHER" id="PTHR43102:SF2">
    <property type="entry name" value="GAF DOMAIN-CONTAINING PROTEIN"/>
    <property type="match status" value="1"/>
</dbReference>
<dbReference type="InterPro" id="IPR029016">
    <property type="entry name" value="GAF-like_dom_sf"/>
</dbReference>
<proteinExistence type="predicted"/>
<dbReference type="RefSeq" id="WP_051755946.1">
    <property type="nucleotide sequence ID" value="NZ_CCAE010000006.1"/>
</dbReference>
<name>A0A1L1PGA9_HYDIT</name>
<dbReference type="InterPro" id="IPR003018">
    <property type="entry name" value="GAF"/>
</dbReference>
<evidence type="ECO:0000313" key="3">
    <source>
        <dbReference type="Proteomes" id="UP000028878"/>
    </source>
</evidence>